<dbReference type="PROSITE" id="PS51192">
    <property type="entry name" value="HELICASE_ATP_BIND_1"/>
    <property type="match status" value="1"/>
</dbReference>
<dbReference type="CDD" id="cd18793">
    <property type="entry name" value="SF2_C_SNF"/>
    <property type="match status" value="1"/>
</dbReference>
<keyword evidence="2" id="KW-0175">Coiled coil</keyword>
<evidence type="ECO:0000259" key="4">
    <source>
        <dbReference type="PROSITE" id="PS51194"/>
    </source>
</evidence>
<dbReference type="InterPro" id="IPR014001">
    <property type="entry name" value="Helicase_ATP-bd"/>
</dbReference>
<dbReference type="EMBL" id="SNRX01000001">
    <property type="protein sequence ID" value="KAA6303457.1"/>
    <property type="molecule type" value="Genomic_DNA"/>
</dbReference>
<feature type="domain" description="Helicase C-terminal" evidence="4">
    <location>
        <begin position="783"/>
        <end position="938"/>
    </location>
</feature>
<comment type="caution">
    <text evidence="5">The sequence shown here is derived from an EMBL/GenBank/DDBJ whole genome shotgun (WGS) entry which is preliminary data.</text>
</comment>
<protein>
    <submittedName>
        <fullName evidence="5">RNA polymerase-associated protein RapA</fullName>
        <ecNumber evidence="5">3.6.4.-</ecNumber>
    </submittedName>
</protein>
<dbReference type="SMART" id="SM00490">
    <property type="entry name" value="HELICc"/>
    <property type="match status" value="1"/>
</dbReference>
<evidence type="ECO:0000313" key="6">
    <source>
        <dbReference type="Proteomes" id="UP000324575"/>
    </source>
</evidence>
<dbReference type="Gene3D" id="3.40.50.300">
    <property type="entry name" value="P-loop containing nucleotide triphosphate hydrolases"/>
    <property type="match status" value="1"/>
</dbReference>
<feature type="domain" description="Helicase ATP-binding" evidence="3">
    <location>
        <begin position="499"/>
        <end position="663"/>
    </location>
</feature>
<dbReference type="AlphaFoldDB" id="A0A5M8P4L9"/>
<evidence type="ECO:0000259" key="3">
    <source>
        <dbReference type="PROSITE" id="PS51192"/>
    </source>
</evidence>
<name>A0A5M8P4L9_9BACT</name>
<proteinExistence type="predicted"/>
<dbReference type="SUPFAM" id="SSF52540">
    <property type="entry name" value="P-loop containing nucleoside triphosphate hydrolases"/>
    <property type="match status" value="2"/>
</dbReference>
<sequence length="946" mass="110402">MIQKMHLPFILLISEHKQFGWKLSVHLVEMQPGDSFVLRGIPNIREEILNGRPEPEIALMRAVDEVSDEALLKAYSKEQDKTKIPQTTIDHLIRPRMERNCSKILLCAQESHTPVYFRSGIKEKSFSELNRLEILPEASHCLFNFIKDADGLRYFISLTYLDNEISLQQARAIVLSEEPCIVLLDNKIHHVQNIEAKKLKPFFTKTHIHVPPTAEKEYIRKFVLKTIPKYEVKIEGIEMLEKTLRLQAVLVLEQDFYQRLCLSLFFQYDERRFPPTSQKKKMIVSVEEREGTEVICRYERDIEWENRMVEYLTQLDLQPSGENRFYCQEHSGILQNHGLIAWLNQHIDDLKAFQIEQQTSYSYYNGTVFIESRINEKIDWFDMEIEVVLEDFRIPFSRFRKHILSGNPEYILPDGNVFILPEEWFSRYQEMLLHGETTEQGIRMKKIHWNLLPELPELMPEQQNLMDAFRQTPLELPMPSAHLDTILRPYQKQGFYWLHHLHKLRFGACLADDMGLGKTLQTIALLESVYADEQEKQPASLVVVPTSLLHNWKNELIKFAPQLKVYIHSGAKRLKSNEMGQLFRHYQIIITSYGAVRSDIEYLSRYEFLYLILDESQYIKNPDSMSYQSVNQLQSSHRIALTGTPIENSLTDLWAQFNFLNPGLLGSLSFFKEQYIQKITKEMNPQVEASLQKLIRPFLLRRTKEEVAPDLPPLSQEIVFCDMTEAQEEIYEREKNNIRNQLLANEERLVKNKFIALQSLMRLRLLSNHPRLAMPDYTGDSGKFDQILLYFESIQAGGHKVLIFSSFVKHLKLLAQAFEDRAWKYALLTGKTQNREAEINRFSTQDDINCFFISLKAGGTGLNLTAADYVFIIDPWWNPASEMQALSRSHRIGQQKSVMVYRFISTQSVEEKIRLLQDGKNRLAETFVASNNPLADLGMEAIMDLL</sequence>
<gene>
    <name evidence="5" type="ORF">EZS26_000008</name>
</gene>
<dbReference type="Proteomes" id="UP000324575">
    <property type="component" value="Unassembled WGS sequence"/>
</dbReference>
<feature type="coiled-coil region" evidence="2">
    <location>
        <begin position="721"/>
        <end position="748"/>
    </location>
</feature>
<dbReference type="Pfam" id="PF00271">
    <property type="entry name" value="Helicase_C"/>
    <property type="match status" value="1"/>
</dbReference>
<evidence type="ECO:0000313" key="5">
    <source>
        <dbReference type="EMBL" id="KAA6303457.1"/>
    </source>
</evidence>
<dbReference type="InterPro" id="IPR027417">
    <property type="entry name" value="P-loop_NTPase"/>
</dbReference>
<dbReference type="EC" id="3.6.4.-" evidence="5"/>
<evidence type="ECO:0000256" key="2">
    <source>
        <dbReference type="SAM" id="Coils"/>
    </source>
</evidence>
<dbReference type="CDD" id="cd18012">
    <property type="entry name" value="DEXQc_arch_SWI2_SNF2"/>
    <property type="match status" value="1"/>
</dbReference>
<dbReference type="InterPro" id="IPR049730">
    <property type="entry name" value="SNF2/RAD54-like_C"/>
</dbReference>
<dbReference type="GO" id="GO:0016787">
    <property type="term" value="F:hydrolase activity"/>
    <property type="evidence" value="ECO:0007669"/>
    <property type="project" value="UniProtKB-KW"/>
</dbReference>
<keyword evidence="1 5" id="KW-0378">Hydrolase</keyword>
<reference evidence="5 6" key="1">
    <citation type="submission" date="2019-03" db="EMBL/GenBank/DDBJ databases">
        <title>Single cell metagenomics reveals metabolic interactions within the superorganism composed of flagellate Streblomastix strix and complex community of Bacteroidetes bacteria on its surface.</title>
        <authorList>
            <person name="Treitli S.C."/>
            <person name="Kolisko M."/>
            <person name="Husnik F."/>
            <person name="Keeling P."/>
            <person name="Hampl V."/>
        </authorList>
    </citation>
    <scope>NUCLEOTIDE SEQUENCE [LARGE SCALE GENOMIC DNA]</scope>
    <source>
        <strain evidence="5">St1</strain>
    </source>
</reference>
<dbReference type="PANTHER" id="PTHR10799">
    <property type="entry name" value="SNF2/RAD54 HELICASE FAMILY"/>
    <property type="match status" value="1"/>
</dbReference>
<dbReference type="GO" id="GO:0005524">
    <property type="term" value="F:ATP binding"/>
    <property type="evidence" value="ECO:0007669"/>
    <property type="project" value="InterPro"/>
</dbReference>
<dbReference type="Gene3D" id="3.40.50.10810">
    <property type="entry name" value="Tandem AAA-ATPase domain"/>
    <property type="match status" value="1"/>
</dbReference>
<dbReference type="PROSITE" id="PS51194">
    <property type="entry name" value="HELICASE_CTER"/>
    <property type="match status" value="1"/>
</dbReference>
<dbReference type="InterPro" id="IPR038718">
    <property type="entry name" value="SNF2-like_sf"/>
</dbReference>
<dbReference type="InterPro" id="IPR001650">
    <property type="entry name" value="Helicase_C-like"/>
</dbReference>
<evidence type="ECO:0000256" key="1">
    <source>
        <dbReference type="ARBA" id="ARBA00022801"/>
    </source>
</evidence>
<accession>A0A5M8P4L9</accession>
<dbReference type="InterPro" id="IPR000330">
    <property type="entry name" value="SNF2_N"/>
</dbReference>
<organism evidence="5 6">
    <name type="scientific">Candidatus Ordinivivax streblomastigis</name>
    <dbReference type="NCBI Taxonomy" id="2540710"/>
    <lineage>
        <taxon>Bacteria</taxon>
        <taxon>Pseudomonadati</taxon>
        <taxon>Bacteroidota</taxon>
        <taxon>Bacteroidia</taxon>
        <taxon>Bacteroidales</taxon>
        <taxon>Candidatus Ordinivivax</taxon>
    </lineage>
</organism>
<dbReference type="Pfam" id="PF00176">
    <property type="entry name" value="SNF2-rel_dom"/>
    <property type="match status" value="1"/>
</dbReference>
<dbReference type="SMART" id="SM00487">
    <property type="entry name" value="DEXDc"/>
    <property type="match status" value="1"/>
</dbReference>